<accession>A0A840VPF6</accession>
<name>A0A840VPF6_9PROT</name>
<keyword evidence="1 4" id="KW-0349">Heme</keyword>
<evidence type="ECO:0000259" key="6">
    <source>
        <dbReference type="PROSITE" id="PS51007"/>
    </source>
</evidence>
<dbReference type="AlphaFoldDB" id="A0A840VPF6"/>
<dbReference type="GO" id="GO:0020037">
    <property type="term" value="F:heme binding"/>
    <property type="evidence" value="ECO:0007669"/>
    <property type="project" value="InterPro"/>
</dbReference>
<evidence type="ECO:0000256" key="2">
    <source>
        <dbReference type="ARBA" id="ARBA00022723"/>
    </source>
</evidence>
<keyword evidence="2 4" id="KW-0479">Metal-binding</keyword>
<protein>
    <submittedName>
        <fullName evidence="7">Mono/diheme cytochrome c family protein</fullName>
    </submittedName>
</protein>
<dbReference type="Proteomes" id="UP000553706">
    <property type="component" value="Unassembled WGS sequence"/>
</dbReference>
<evidence type="ECO:0000313" key="8">
    <source>
        <dbReference type="Proteomes" id="UP000553706"/>
    </source>
</evidence>
<dbReference type="RefSeq" id="WP_183265169.1">
    <property type="nucleotide sequence ID" value="NZ_JACHFJ010000001.1"/>
</dbReference>
<evidence type="ECO:0000256" key="1">
    <source>
        <dbReference type="ARBA" id="ARBA00022617"/>
    </source>
</evidence>
<evidence type="ECO:0000313" key="7">
    <source>
        <dbReference type="EMBL" id="MBB5372182.1"/>
    </source>
</evidence>
<dbReference type="GO" id="GO:0009055">
    <property type="term" value="F:electron transfer activity"/>
    <property type="evidence" value="ECO:0007669"/>
    <property type="project" value="InterPro"/>
</dbReference>
<comment type="caution">
    <text evidence="7">The sequence shown here is derived from an EMBL/GenBank/DDBJ whole genome shotgun (WGS) entry which is preliminary data.</text>
</comment>
<sequence>MNSLKTRVLLGAALVAGSAAAALAAPPALYTADQAKAGADVYAQNCAMCHGADLSGAAGPALVGQAFANAANKFTVGPVFTEVVQQMPAGQPASLTHEQYEDAFAYILQQNGYPAGTTKLDYTATMSSKVPLVSEKP</sequence>
<dbReference type="InterPro" id="IPR009056">
    <property type="entry name" value="Cyt_c-like_dom"/>
</dbReference>
<dbReference type="PANTHER" id="PTHR35008:SF8">
    <property type="entry name" value="ALCOHOL DEHYDROGENASE CYTOCHROME C SUBUNIT"/>
    <property type="match status" value="1"/>
</dbReference>
<feature type="chain" id="PRO_5032477582" evidence="5">
    <location>
        <begin position="25"/>
        <end position="137"/>
    </location>
</feature>
<dbReference type="Gene3D" id="1.10.760.10">
    <property type="entry name" value="Cytochrome c-like domain"/>
    <property type="match status" value="1"/>
</dbReference>
<dbReference type="GO" id="GO:0046872">
    <property type="term" value="F:metal ion binding"/>
    <property type="evidence" value="ECO:0007669"/>
    <property type="project" value="UniProtKB-KW"/>
</dbReference>
<feature type="domain" description="Cytochrome c" evidence="6">
    <location>
        <begin position="33"/>
        <end position="111"/>
    </location>
</feature>
<evidence type="ECO:0000256" key="3">
    <source>
        <dbReference type="ARBA" id="ARBA00023004"/>
    </source>
</evidence>
<feature type="signal peptide" evidence="5">
    <location>
        <begin position="1"/>
        <end position="24"/>
    </location>
</feature>
<dbReference type="PROSITE" id="PS51007">
    <property type="entry name" value="CYTC"/>
    <property type="match status" value="1"/>
</dbReference>
<organism evidence="7 8">
    <name type="scientific">Acidocella aromatica</name>
    <dbReference type="NCBI Taxonomy" id="1303579"/>
    <lineage>
        <taxon>Bacteria</taxon>
        <taxon>Pseudomonadati</taxon>
        <taxon>Pseudomonadota</taxon>
        <taxon>Alphaproteobacteria</taxon>
        <taxon>Acetobacterales</taxon>
        <taxon>Acidocellaceae</taxon>
        <taxon>Acidocella</taxon>
    </lineage>
</organism>
<dbReference type="EMBL" id="JACHFJ010000001">
    <property type="protein sequence ID" value="MBB5372182.1"/>
    <property type="molecule type" value="Genomic_DNA"/>
</dbReference>
<evidence type="ECO:0000256" key="4">
    <source>
        <dbReference type="PROSITE-ProRule" id="PRU00433"/>
    </source>
</evidence>
<gene>
    <name evidence="7" type="ORF">HNP71_000406</name>
</gene>
<dbReference type="InterPro" id="IPR051459">
    <property type="entry name" value="Cytochrome_c-type_DH"/>
</dbReference>
<proteinExistence type="predicted"/>
<dbReference type="Pfam" id="PF13442">
    <property type="entry name" value="Cytochrome_CBB3"/>
    <property type="match status" value="1"/>
</dbReference>
<reference evidence="7 8" key="1">
    <citation type="submission" date="2020-08" db="EMBL/GenBank/DDBJ databases">
        <title>Genomic Encyclopedia of Type Strains, Phase IV (KMG-IV): sequencing the most valuable type-strain genomes for metagenomic binning, comparative biology and taxonomic classification.</title>
        <authorList>
            <person name="Goeker M."/>
        </authorList>
    </citation>
    <scope>NUCLEOTIDE SEQUENCE [LARGE SCALE GENOMIC DNA]</scope>
    <source>
        <strain evidence="7 8">DSM 27026</strain>
    </source>
</reference>
<dbReference type="InterPro" id="IPR036909">
    <property type="entry name" value="Cyt_c-like_dom_sf"/>
</dbReference>
<dbReference type="PANTHER" id="PTHR35008">
    <property type="entry name" value="BLL4482 PROTEIN-RELATED"/>
    <property type="match status" value="1"/>
</dbReference>
<keyword evidence="5" id="KW-0732">Signal</keyword>
<dbReference type="SUPFAM" id="SSF46626">
    <property type="entry name" value="Cytochrome c"/>
    <property type="match status" value="1"/>
</dbReference>
<keyword evidence="8" id="KW-1185">Reference proteome</keyword>
<keyword evidence="3 4" id="KW-0408">Iron</keyword>
<evidence type="ECO:0000256" key="5">
    <source>
        <dbReference type="SAM" id="SignalP"/>
    </source>
</evidence>